<accession>A0ABU7U3E9</accession>
<sequence>MTISTDRFRKQDEPTTSRQNDAPAQTDHHEPESPFRVSVELHGEAWNELDQVL</sequence>
<evidence type="ECO:0000313" key="3">
    <source>
        <dbReference type="Proteomes" id="UP001312908"/>
    </source>
</evidence>
<organism evidence="2 3">
    <name type="scientific">Sorlinia euscelidii</name>
    <dbReference type="NCBI Taxonomy" id="3081148"/>
    <lineage>
        <taxon>Bacteria</taxon>
        <taxon>Pseudomonadati</taxon>
        <taxon>Pseudomonadota</taxon>
        <taxon>Alphaproteobacteria</taxon>
        <taxon>Acetobacterales</taxon>
        <taxon>Acetobacteraceae</taxon>
        <taxon>Sorlinia</taxon>
    </lineage>
</organism>
<comment type="caution">
    <text evidence="2">The sequence shown here is derived from an EMBL/GenBank/DDBJ whole genome shotgun (WGS) entry which is preliminary data.</text>
</comment>
<feature type="compositionally biased region" description="Basic and acidic residues" evidence="1">
    <location>
        <begin position="1"/>
        <end position="15"/>
    </location>
</feature>
<gene>
    <name evidence="2" type="ORF">DOFOFD_05075</name>
</gene>
<feature type="compositionally biased region" description="Basic and acidic residues" evidence="1">
    <location>
        <begin position="26"/>
        <end position="36"/>
    </location>
</feature>
<feature type="region of interest" description="Disordered" evidence="1">
    <location>
        <begin position="1"/>
        <end position="36"/>
    </location>
</feature>
<evidence type="ECO:0000313" key="2">
    <source>
        <dbReference type="EMBL" id="MEE8658379.1"/>
    </source>
</evidence>
<protein>
    <submittedName>
        <fullName evidence="2">Uncharacterized protein</fullName>
    </submittedName>
</protein>
<dbReference type="EMBL" id="JAWJZY010000002">
    <property type="protein sequence ID" value="MEE8658379.1"/>
    <property type="molecule type" value="Genomic_DNA"/>
</dbReference>
<reference evidence="2 3" key="1">
    <citation type="submission" date="2023-10" db="EMBL/GenBank/DDBJ databases">
        <title>Sorlinia euscelidii gen. nov., sp. nov., an acetic acid bacteria isolated from the gut of Euscelidius variegatus emitter.</title>
        <authorList>
            <person name="Michoud G."/>
            <person name="Marasco R."/>
            <person name="Seferji K."/>
            <person name="Gonella E."/>
            <person name="Garuglieri E."/>
            <person name="Alma A."/>
            <person name="Mapelli F."/>
            <person name="Borin S."/>
            <person name="Daffonchio D."/>
            <person name="Crotti E."/>
        </authorList>
    </citation>
    <scope>NUCLEOTIDE SEQUENCE [LARGE SCALE GENOMIC DNA]</scope>
    <source>
        <strain evidence="2 3">EV16P</strain>
    </source>
</reference>
<keyword evidence="3" id="KW-1185">Reference proteome</keyword>
<dbReference type="RefSeq" id="WP_394819322.1">
    <property type="nucleotide sequence ID" value="NZ_JAWJZY010000002.1"/>
</dbReference>
<dbReference type="Proteomes" id="UP001312908">
    <property type="component" value="Unassembled WGS sequence"/>
</dbReference>
<evidence type="ECO:0000256" key="1">
    <source>
        <dbReference type="SAM" id="MobiDB-lite"/>
    </source>
</evidence>
<name>A0ABU7U3E9_9PROT</name>
<proteinExistence type="predicted"/>